<dbReference type="EMBL" id="CBTN010000009">
    <property type="protein sequence ID" value="CDH51371.1"/>
    <property type="molecule type" value="Genomic_DNA"/>
</dbReference>
<protein>
    <submittedName>
        <fullName evidence="1">Uncharacterized protein</fullName>
    </submittedName>
</protein>
<dbReference type="Proteomes" id="UP000027586">
    <property type="component" value="Unassembled WGS sequence"/>
</dbReference>
<dbReference type="VEuPathDB" id="FungiDB:LCOR_06870.1"/>
<evidence type="ECO:0000313" key="2">
    <source>
        <dbReference type="EMBL" id="CDH55756.1"/>
    </source>
</evidence>
<organism evidence="1 3">
    <name type="scientific">Lichtheimia corymbifera JMRC:FSU:9682</name>
    <dbReference type="NCBI Taxonomy" id="1263082"/>
    <lineage>
        <taxon>Eukaryota</taxon>
        <taxon>Fungi</taxon>
        <taxon>Fungi incertae sedis</taxon>
        <taxon>Mucoromycota</taxon>
        <taxon>Mucoromycotina</taxon>
        <taxon>Mucoromycetes</taxon>
        <taxon>Mucorales</taxon>
        <taxon>Lichtheimiaceae</taxon>
        <taxon>Lichtheimia</taxon>
    </lineage>
</organism>
<comment type="caution">
    <text evidence="1">The sequence shown here is derived from an EMBL/GenBank/DDBJ whole genome shotgun (WGS) entry which is preliminary data.</text>
</comment>
<evidence type="ECO:0000313" key="1">
    <source>
        <dbReference type="EMBL" id="CDH51371.1"/>
    </source>
</evidence>
<accession>A0A068RQV9</accession>
<dbReference type="VEuPathDB" id="FungiDB:LCOR_02986.1"/>
<evidence type="ECO:0000313" key="3">
    <source>
        <dbReference type="Proteomes" id="UP000027586"/>
    </source>
</evidence>
<dbReference type="AlphaFoldDB" id="A0A068RQV9"/>
<sequence length="75" mass="8361">MSANIIDLDPIHCDLPPNYADLAHASLCAKEGLLSFTARHLHHPFPARLQLPPRPRLLGLDHAALLLALSRYPHR</sequence>
<name>A0A068RQV9_9FUNG</name>
<keyword evidence="3" id="KW-1185">Reference proteome</keyword>
<dbReference type="EMBL" id="CBTN010000032">
    <property type="protein sequence ID" value="CDH55756.1"/>
    <property type="molecule type" value="Genomic_DNA"/>
</dbReference>
<proteinExistence type="predicted"/>
<gene>
    <name evidence="1" type="ORF">LCOR_02986.1</name>
    <name evidence="2" type="ORF">LCOR_06870.1</name>
</gene>
<reference evidence="1 3" key="1">
    <citation type="submission" date="2013-08" db="EMBL/GenBank/DDBJ databases">
        <title>Gene expansion shapes genome architecture in the human pathogen Lichtheimia corymbifera: an evolutionary genomics analysis in the ancient terrestrial Mucorales (Mucoromycotina).</title>
        <authorList>
            <person name="Schwartze V.U."/>
            <person name="Winter S."/>
            <person name="Shelest E."/>
            <person name="Marcet-Houben M."/>
            <person name="Horn F."/>
            <person name="Wehner S."/>
            <person name="Hoffmann K."/>
            <person name="Riege K."/>
            <person name="Sammeth M."/>
            <person name="Nowrousian M."/>
            <person name="Valiante V."/>
            <person name="Linde J."/>
            <person name="Jacobsen I.D."/>
            <person name="Marz M."/>
            <person name="Brakhage A.A."/>
            <person name="Gabaldon T."/>
            <person name="Bocker S."/>
            <person name="Voigt K."/>
        </authorList>
    </citation>
    <scope>NUCLEOTIDE SEQUENCE [LARGE SCALE GENOMIC DNA]</scope>
    <source>
        <strain evidence="1">FSU 9682</strain>
        <strain evidence="3">JMRC:FSU:9682</strain>
    </source>
</reference>